<keyword evidence="7 9" id="KW-0807">Transducer</keyword>
<dbReference type="Gene3D" id="6.10.340.10">
    <property type="match status" value="1"/>
</dbReference>
<evidence type="ECO:0000259" key="11">
    <source>
        <dbReference type="PROSITE" id="PS50111"/>
    </source>
</evidence>
<evidence type="ECO:0000259" key="13">
    <source>
        <dbReference type="PROSITE" id="PS50885"/>
    </source>
</evidence>
<proteinExistence type="inferred from homology"/>
<dbReference type="Pfam" id="PF00015">
    <property type="entry name" value="MCPsignal"/>
    <property type="match status" value="1"/>
</dbReference>
<dbReference type="Gene3D" id="1.10.287.950">
    <property type="entry name" value="Methyl-accepting chemotaxis protein"/>
    <property type="match status" value="1"/>
</dbReference>
<evidence type="ECO:0000256" key="8">
    <source>
        <dbReference type="ARBA" id="ARBA00029447"/>
    </source>
</evidence>
<evidence type="ECO:0000313" key="14">
    <source>
        <dbReference type="EMBL" id="GLR87090.1"/>
    </source>
</evidence>
<dbReference type="InterPro" id="IPR004089">
    <property type="entry name" value="MCPsignal_dom"/>
</dbReference>
<evidence type="ECO:0000256" key="10">
    <source>
        <dbReference type="SAM" id="Phobius"/>
    </source>
</evidence>
<keyword evidence="5 10" id="KW-1133">Transmembrane helix</keyword>
<dbReference type="InterPro" id="IPR004090">
    <property type="entry name" value="Chemotax_Me-accpt_rcpt"/>
</dbReference>
<evidence type="ECO:0000256" key="7">
    <source>
        <dbReference type="ARBA" id="ARBA00023224"/>
    </source>
</evidence>
<dbReference type="Pfam" id="PF00672">
    <property type="entry name" value="HAMP"/>
    <property type="match status" value="1"/>
</dbReference>
<accession>A0ABQ6B070</accession>
<dbReference type="PANTHER" id="PTHR32089">
    <property type="entry name" value="METHYL-ACCEPTING CHEMOTAXIS PROTEIN MCPB"/>
    <property type="match status" value="1"/>
</dbReference>
<feature type="transmembrane region" description="Helical" evidence="10">
    <location>
        <begin position="12"/>
        <end position="33"/>
    </location>
</feature>
<keyword evidence="15" id="KW-1185">Reference proteome</keyword>
<name>A0ABQ6B070_9BRAD</name>
<dbReference type="PRINTS" id="PR00260">
    <property type="entry name" value="CHEMTRNSDUCR"/>
</dbReference>
<dbReference type="Gene3D" id="3.30.450.20">
    <property type="entry name" value="PAS domain"/>
    <property type="match status" value="1"/>
</dbReference>
<reference evidence="15" key="1">
    <citation type="journal article" date="2019" name="Int. J. Syst. Evol. Microbiol.">
        <title>The Global Catalogue of Microorganisms (GCM) 10K type strain sequencing project: providing services to taxonomists for standard genome sequencing and annotation.</title>
        <authorList>
            <consortium name="The Broad Institute Genomics Platform"/>
            <consortium name="The Broad Institute Genome Sequencing Center for Infectious Disease"/>
            <person name="Wu L."/>
            <person name="Ma J."/>
        </authorList>
    </citation>
    <scope>NUCLEOTIDE SEQUENCE [LARGE SCALE GENOMIC DNA]</scope>
    <source>
        <strain evidence="15">NBRC 102520</strain>
    </source>
</reference>
<dbReference type="SMART" id="SM00283">
    <property type="entry name" value="MA"/>
    <property type="match status" value="1"/>
</dbReference>
<dbReference type="Proteomes" id="UP001156905">
    <property type="component" value="Unassembled WGS sequence"/>
</dbReference>
<feature type="domain" description="Methyl-accepting transducer" evidence="11">
    <location>
        <begin position="305"/>
        <end position="541"/>
    </location>
</feature>
<feature type="domain" description="HAMP" evidence="13">
    <location>
        <begin position="211"/>
        <end position="264"/>
    </location>
</feature>
<dbReference type="SMART" id="SM00304">
    <property type="entry name" value="HAMP"/>
    <property type="match status" value="1"/>
</dbReference>
<evidence type="ECO:0000259" key="12">
    <source>
        <dbReference type="PROSITE" id="PS50192"/>
    </source>
</evidence>
<dbReference type="PROSITE" id="PS50192">
    <property type="entry name" value="T_SNARE"/>
    <property type="match status" value="1"/>
</dbReference>
<dbReference type="Pfam" id="PF17200">
    <property type="entry name" value="sCache_2"/>
    <property type="match status" value="1"/>
</dbReference>
<organism evidence="14 15">
    <name type="scientific">Bradyrhizobium iriomotense</name>
    <dbReference type="NCBI Taxonomy" id="441950"/>
    <lineage>
        <taxon>Bacteria</taxon>
        <taxon>Pseudomonadati</taxon>
        <taxon>Pseudomonadota</taxon>
        <taxon>Alphaproteobacteria</taxon>
        <taxon>Hyphomicrobiales</taxon>
        <taxon>Nitrobacteraceae</taxon>
        <taxon>Bradyrhizobium</taxon>
    </lineage>
</organism>
<keyword evidence="4 10" id="KW-0812">Transmembrane</keyword>
<evidence type="ECO:0000256" key="1">
    <source>
        <dbReference type="ARBA" id="ARBA00004429"/>
    </source>
</evidence>
<feature type="transmembrane region" description="Helical" evidence="10">
    <location>
        <begin position="189"/>
        <end position="209"/>
    </location>
</feature>
<evidence type="ECO:0000256" key="4">
    <source>
        <dbReference type="ARBA" id="ARBA00022692"/>
    </source>
</evidence>
<dbReference type="InterPro" id="IPR003660">
    <property type="entry name" value="HAMP_dom"/>
</dbReference>
<sequence>MKLSNLKIAPKLGILVGVTLFGLCISGVLAGYLMKREMVSARIDQTKAIVDMARNFAATLAKRVNAGELTKEAALAEFRRYGNAMTYDKGSGYLFATTSDGITQLAPDPKQIGTNRMDVETNGRKLSRELMDGVKANGEILLFYEYVKPGQEKPIRKLGYAVAVPGFDMYLGTGAYLEDIDEKMAPVYWLLGLSLLGIVVVAGSVAWLLGRSISLPLNLLGTRMKELADGKLEGDIPGVGRGDEVGGMASTVQIFKDNAVRIRDLEKTEAVAKERAAAERRSAMEGIASDFERSVNGIVRSVSAAAAGMQTTAQSMTATASDASARAATVGAASQKASGNVGTVAAAAEELSSSVSEISRQVTRSTEVASKAVSDAERTNTTVQVLSSGAEKIGEVVKLIHSIAAQTNLLALNATIEAARAGESGRGFAVVASEVKALANQTAKATEEISAQVAAMQTSTSDAVAAIAGITQTIAEMSEITAGISASIEQQGEATREIARNIQSVAAGSSEINAHIGSVTSAAKATGTAASDVLSNARELDNQSGALRSAVDGFLAKVRAA</sequence>
<dbReference type="PROSITE" id="PS50885">
    <property type="entry name" value="HAMP"/>
    <property type="match status" value="1"/>
</dbReference>
<evidence type="ECO:0000256" key="5">
    <source>
        <dbReference type="ARBA" id="ARBA00022989"/>
    </source>
</evidence>
<dbReference type="SMART" id="SM01049">
    <property type="entry name" value="Cache_2"/>
    <property type="match status" value="1"/>
</dbReference>
<keyword evidence="6 10" id="KW-0472">Membrane</keyword>
<protein>
    <submittedName>
        <fullName evidence="14">Chemotaxis protein</fullName>
    </submittedName>
</protein>
<dbReference type="PROSITE" id="PS50111">
    <property type="entry name" value="CHEMOTAXIS_TRANSDUC_2"/>
    <property type="match status" value="1"/>
</dbReference>
<comment type="similarity">
    <text evidence="8">Belongs to the methyl-accepting chemotaxis (MCP) protein family.</text>
</comment>
<evidence type="ECO:0000256" key="3">
    <source>
        <dbReference type="ARBA" id="ARBA00022519"/>
    </source>
</evidence>
<dbReference type="SUPFAM" id="SSF58104">
    <property type="entry name" value="Methyl-accepting chemotaxis protein (MCP) signaling domain"/>
    <property type="match status" value="1"/>
</dbReference>
<evidence type="ECO:0000256" key="6">
    <source>
        <dbReference type="ARBA" id="ARBA00023136"/>
    </source>
</evidence>
<dbReference type="EMBL" id="BSOW01000012">
    <property type="protein sequence ID" value="GLR87090.1"/>
    <property type="molecule type" value="Genomic_DNA"/>
</dbReference>
<comment type="caution">
    <text evidence="14">The sequence shown here is derived from an EMBL/GenBank/DDBJ whole genome shotgun (WGS) entry which is preliminary data.</text>
</comment>
<keyword evidence="2" id="KW-1003">Cell membrane</keyword>
<comment type="subcellular location">
    <subcellularLocation>
        <location evidence="1">Cell inner membrane</location>
        <topology evidence="1">Multi-pass membrane protein</topology>
    </subcellularLocation>
</comment>
<dbReference type="InterPro" id="IPR033480">
    <property type="entry name" value="sCache_2"/>
</dbReference>
<gene>
    <name evidence="14" type="ORF">GCM10007857_38010</name>
</gene>
<evidence type="ECO:0000256" key="2">
    <source>
        <dbReference type="ARBA" id="ARBA00022475"/>
    </source>
</evidence>
<evidence type="ECO:0000256" key="9">
    <source>
        <dbReference type="PROSITE-ProRule" id="PRU00284"/>
    </source>
</evidence>
<dbReference type="InterPro" id="IPR000727">
    <property type="entry name" value="T_SNARE_dom"/>
</dbReference>
<feature type="domain" description="T-SNARE coiled-coil homology" evidence="12">
    <location>
        <begin position="457"/>
        <end position="519"/>
    </location>
</feature>
<evidence type="ECO:0000313" key="15">
    <source>
        <dbReference type="Proteomes" id="UP001156905"/>
    </source>
</evidence>
<dbReference type="RefSeq" id="WP_284267683.1">
    <property type="nucleotide sequence ID" value="NZ_BSOW01000012.1"/>
</dbReference>
<keyword evidence="3" id="KW-0997">Cell inner membrane</keyword>
<dbReference type="PANTHER" id="PTHR32089:SF112">
    <property type="entry name" value="LYSOZYME-LIKE PROTEIN-RELATED"/>
    <property type="match status" value="1"/>
</dbReference>